<dbReference type="InterPro" id="IPR050153">
    <property type="entry name" value="Metal_Ion_Import_ABC"/>
</dbReference>
<evidence type="ECO:0000313" key="8">
    <source>
        <dbReference type="Proteomes" id="UP000094769"/>
    </source>
</evidence>
<dbReference type="PANTHER" id="PTHR42734:SF17">
    <property type="entry name" value="METAL TRANSPORT SYSTEM ATP-BINDING PROTEIN TM_0124-RELATED"/>
    <property type="match status" value="1"/>
</dbReference>
<accession>A0A7Z0VIH3</accession>
<dbReference type="RefSeq" id="WP_069127263.1">
    <property type="nucleotide sequence ID" value="NZ_MARB01000025.1"/>
</dbReference>
<reference evidence="7 8" key="1">
    <citation type="submission" date="2016-06" db="EMBL/GenBank/DDBJ databases">
        <title>Genome sequence of endosymbiont of Candidatus Endolucinida thiodiazotropha.</title>
        <authorList>
            <person name="Poehlein A."/>
            <person name="Koenig S."/>
            <person name="Heiden S.E."/>
            <person name="Thuermer A."/>
            <person name="Voget S."/>
            <person name="Daniel R."/>
            <person name="Markert S."/>
            <person name="Gros O."/>
            <person name="Schweder T."/>
        </authorList>
    </citation>
    <scope>NUCLEOTIDE SEQUENCE [LARGE SCALE GENOMIC DNA]</scope>
    <source>
        <strain evidence="7 8">COS</strain>
    </source>
</reference>
<keyword evidence="8" id="KW-1185">Reference proteome</keyword>
<dbReference type="EMBL" id="MARB01000025">
    <property type="protein sequence ID" value="ODJ86205.1"/>
    <property type="molecule type" value="Genomic_DNA"/>
</dbReference>
<protein>
    <submittedName>
        <fullName evidence="7">Arginine transport ATP-binding protein ArtM</fullName>
    </submittedName>
</protein>
<comment type="similarity">
    <text evidence="1">Belongs to the ABC transporter superfamily.</text>
</comment>
<dbReference type="NCBIfam" id="TIGR01189">
    <property type="entry name" value="ccmA"/>
    <property type="match status" value="1"/>
</dbReference>
<feature type="domain" description="ABC transporter" evidence="6">
    <location>
        <begin position="7"/>
        <end position="238"/>
    </location>
</feature>
<keyword evidence="4" id="KW-0201">Cytochrome c-type biogenesis</keyword>
<evidence type="ECO:0000256" key="5">
    <source>
        <dbReference type="ARBA" id="ARBA00022840"/>
    </source>
</evidence>
<organism evidence="7 8">
    <name type="scientific">Candidatus Thiodiazotropha endolucinida</name>
    <dbReference type="NCBI Taxonomy" id="1655433"/>
    <lineage>
        <taxon>Bacteria</taxon>
        <taxon>Pseudomonadati</taxon>
        <taxon>Pseudomonadota</taxon>
        <taxon>Gammaproteobacteria</taxon>
        <taxon>Chromatiales</taxon>
        <taxon>Sedimenticolaceae</taxon>
        <taxon>Candidatus Thiodiazotropha</taxon>
    </lineage>
</organism>
<name>A0A7Z0VIH3_9GAMM</name>
<dbReference type="InterPro" id="IPR003439">
    <property type="entry name" value="ABC_transporter-like_ATP-bd"/>
</dbReference>
<dbReference type="InterPro" id="IPR027417">
    <property type="entry name" value="P-loop_NTPase"/>
</dbReference>
<dbReference type="SMART" id="SM00382">
    <property type="entry name" value="AAA"/>
    <property type="match status" value="1"/>
</dbReference>
<keyword evidence="2" id="KW-0813">Transport</keyword>
<gene>
    <name evidence="7" type="primary">artM</name>
    <name evidence="7" type="ORF">CODIS_35260</name>
</gene>
<evidence type="ECO:0000313" key="7">
    <source>
        <dbReference type="EMBL" id="ODJ86205.1"/>
    </source>
</evidence>
<dbReference type="InterPro" id="IPR017871">
    <property type="entry name" value="ABC_transporter-like_CS"/>
</dbReference>
<dbReference type="AlphaFoldDB" id="A0A7Z0VIH3"/>
<dbReference type="Gene3D" id="3.40.50.300">
    <property type="entry name" value="P-loop containing nucleotide triphosphate hydrolases"/>
    <property type="match status" value="1"/>
</dbReference>
<dbReference type="GO" id="GO:0016887">
    <property type="term" value="F:ATP hydrolysis activity"/>
    <property type="evidence" value="ECO:0007669"/>
    <property type="project" value="InterPro"/>
</dbReference>
<dbReference type="Pfam" id="PF00005">
    <property type="entry name" value="ABC_tran"/>
    <property type="match status" value="1"/>
</dbReference>
<dbReference type="OrthoDB" id="9800654at2"/>
<evidence type="ECO:0000256" key="3">
    <source>
        <dbReference type="ARBA" id="ARBA00022741"/>
    </source>
</evidence>
<keyword evidence="5 7" id="KW-0067">ATP-binding</keyword>
<dbReference type="GO" id="GO:0005524">
    <property type="term" value="F:ATP binding"/>
    <property type="evidence" value="ECO:0007669"/>
    <property type="project" value="UniProtKB-KW"/>
</dbReference>
<dbReference type="Proteomes" id="UP000094769">
    <property type="component" value="Unassembled WGS sequence"/>
</dbReference>
<evidence type="ECO:0000256" key="1">
    <source>
        <dbReference type="ARBA" id="ARBA00005417"/>
    </source>
</evidence>
<dbReference type="PROSITE" id="PS00211">
    <property type="entry name" value="ABC_TRANSPORTER_1"/>
    <property type="match status" value="1"/>
</dbReference>
<dbReference type="SUPFAM" id="SSF52540">
    <property type="entry name" value="P-loop containing nucleoside triphosphate hydrolases"/>
    <property type="match status" value="1"/>
</dbReference>
<dbReference type="InterPro" id="IPR005895">
    <property type="entry name" value="ABC_transptr_haem_export_CcmA"/>
</dbReference>
<evidence type="ECO:0000256" key="4">
    <source>
        <dbReference type="ARBA" id="ARBA00022748"/>
    </source>
</evidence>
<dbReference type="GO" id="GO:0017004">
    <property type="term" value="P:cytochrome complex assembly"/>
    <property type="evidence" value="ECO:0007669"/>
    <property type="project" value="UniProtKB-KW"/>
</dbReference>
<dbReference type="PANTHER" id="PTHR42734">
    <property type="entry name" value="METAL TRANSPORT SYSTEM ATP-BINDING PROTEIN TM_0124-RELATED"/>
    <property type="match status" value="1"/>
</dbReference>
<comment type="caution">
    <text evidence="7">The sequence shown here is derived from an EMBL/GenBank/DDBJ whole genome shotgun (WGS) entry which is preliminary data.</text>
</comment>
<keyword evidence="3" id="KW-0547">Nucleotide-binding</keyword>
<evidence type="ECO:0000256" key="2">
    <source>
        <dbReference type="ARBA" id="ARBA00022448"/>
    </source>
</evidence>
<sequence length="240" mass="26860">MSESAILNVSRLDKRFGRRAVLNGIELTLHAGECTLLSGGNGAGKTTLLRILSGLEKPDSSQITIASDSPRTWRHCRKDLHQQVLYLHQQPYMFEGSVRYNLGYALPTDLDKPSRREMIDNAIEWAGLHHLTDTPAKSLSGGERQRVSLARAWLRNPSILLLDEPTANLDQEAKERTLDLLKSFKEKGIALLLASHDPLHFSSLIDRQLHLYEGRLVMIEDSKLMSIPSSPTDNTLRSTA</sequence>
<evidence type="ECO:0000259" key="6">
    <source>
        <dbReference type="PROSITE" id="PS50893"/>
    </source>
</evidence>
<dbReference type="GO" id="GO:0022857">
    <property type="term" value="F:transmembrane transporter activity"/>
    <property type="evidence" value="ECO:0007669"/>
    <property type="project" value="InterPro"/>
</dbReference>
<proteinExistence type="inferred from homology"/>
<dbReference type="InterPro" id="IPR003593">
    <property type="entry name" value="AAA+_ATPase"/>
</dbReference>
<dbReference type="PROSITE" id="PS50893">
    <property type="entry name" value="ABC_TRANSPORTER_2"/>
    <property type="match status" value="1"/>
</dbReference>